<proteinExistence type="inferred from homology"/>
<evidence type="ECO:0000256" key="1">
    <source>
        <dbReference type="ARBA" id="ARBA00008596"/>
    </source>
</evidence>
<comment type="similarity">
    <text evidence="1 4">Belongs to the eukaryotic ribosomal protein eS26 family.</text>
</comment>
<comment type="caution">
    <text evidence="6">The sequence shown here is derived from an EMBL/GenBank/DDBJ whole genome shotgun (WGS) entry which is preliminary data.</text>
</comment>
<sequence length="122" mass="14580">MDDRIHSSLSLQLRMVKKRRNNGRSKHNCGHTKNVRCNNCSRCVAKDKAVKRFIVRNIVDAASLRDMADASVYKSYEIPKVYYKQFWCVSCAIHHRIVRVRSSEGRRERMRPRRRFTRQQKK</sequence>
<dbReference type="Proteomes" id="UP001057375">
    <property type="component" value="Unassembled WGS sequence"/>
</dbReference>
<dbReference type="Gene3D" id="3.30.1740.20">
    <property type="entry name" value="Ribosomal protein S26e"/>
    <property type="match status" value="1"/>
</dbReference>
<protein>
    <recommendedName>
        <fullName evidence="4">40S ribosomal protein S26</fullName>
    </recommendedName>
</protein>
<evidence type="ECO:0000256" key="3">
    <source>
        <dbReference type="ARBA" id="ARBA00023274"/>
    </source>
</evidence>
<evidence type="ECO:0000256" key="5">
    <source>
        <dbReference type="SAM" id="MobiDB-lite"/>
    </source>
</evidence>
<evidence type="ECO:0000256" key="2">
    <source>
        <dbReference type="ARBA" id="ARBA00022980"/>
    </source>
</evidence>
<feature type="region of interest" description="Disordered" evidence="5">
    <location>
        <begin position="102"/>
        <end position="122"/>
    </location>
</feature>
<dbReference type="PANTHER" id="PTHR12538">
    <property type="entry name" value="40S RIBOSOMAL PROTEIN S26"/>
    <property type="match status" value="1"/>
</dbReference>
<reference evidence="6" key="1">
    <citation type="submission" date="2022-03" db="EMBL/GenBank/DDBJ databases">
        <title>Draft genome sequence of Aduncisulcus paluster, a free-living microaerophilic Fornicata.</title>
        <authorList>
            <person name="Yuyama I."/>
            <person name="Kume K."/>
            <person name="Tamura T."/>
            <person name="Inagaki Y."/>
            <person name="Hashimoto T."/>
        </authorList>
    </citation>
    <scope>NUCLEOTIDE SEQUENCE</scope>
    <source>
        <strain evidence="6">NY0171</strain>
    </source>
</reference>
<dbReference type="EMBL" id="BQXS01010063">
    <property type="protein sequence ID" value="GKT32816.1"/>
    <property type="molecule type" value="Genomic_DNA"/>
</dbReference>
<evidence type="ECO:0000256" key="4">
    <source>
        <dbReference type="RuleBase" id="RU363128"/>
    </source>
</evidence>
<accession>A0ABQ5KJY9</accession>
<feature type="compositionally biased region" description="Basic residues" evidence="5">
    <location>
        <begin position="108"/>
        <end position="122"/>
    </location>
</feature>
<dbReference type="GO" id="GO:0005840">
    <property type="term" value="C:ribosome"/>
    <property type="evidence" value="ECO:0007669"/>
    <property type="project" value="UniProtKB-KW"/>
</dbReference>
<keyword evidence="3 4" id="KW-0687">Ribonucleoprotein</keyword>
<keyword evidence="2 4" id="KW-0689">Ribosomal protein</keyword>
<dbReference type="InterPro" id="IPR000892">
    <property type="entry name" value="Ribosomal_eS26"/>
</dbReference>
<evidence type="ECO:0000313" key="7">
    <source>
        <dbReference type="Proteomes" id="UP001057375"/>
    </source>
</evidence>
<keyword evidence="7" id="KW-1185">Reference proteome</keyword>
<gene>
    <name evidence="6" type="ORF">ADUPG1_006878</name>
</gene>
<organism evidence="6 7">
    <name type="scientific">Aduncisulcus paluster</name>
    <dbReference type="NCBI Taxonomy" id="2918883"/>
    <lineage>
        <taxon>Eukaryota</taxon>
        <taxon>Metamonada</taxon>
        <taxon>Carpediemonas-like organisms</taxon>
        <taxon>Aduncisulcus</taxon>
    </lineage>
</organism>
<dbReference type="InterPro" id="IPR038551">
    <property type="entry name" value="Ribosomal_eS26_sf"/>
</dbReference>
<dbReference type="PANTHER" id="PTHR12538:SF0">
    <property type="entry name" value="40S RIBOSOMAL PROTEIN S26"/>
    <property type="match status" value="1"/>
</dbReference>
<dbReference type="Pfam" id="PF01283">
    <property type="entry name" value="Ribosomal_S26e"/>
    <property type="match status" value="1"/>
</dbReference>
<name>A0ABQ5KJY9_9EUKA</name>
<evidence type="ECO:0000313" key="6">
    <source>
        <dbReference type="EMBL" id="GKT32816.1"/>
    </source>
</evidence>